<feature type="transmembrane region" description="Helical" evidence="9">
    <location>
        <begin position="53"/>
        <end position="73"/>
    </location>
</feature>
<gene>
    <name evidence="12" type="ORF">LXT13_19860</name>
</gene>
<dbReference type="Gene3D" id="3.40.50.300">
    <property type="entry name" value="P-loop containing nucleotide triphosphate hydrolases"/>
    <property type="match status" value="1"/>
</dbReference>
<name>A0ABS8XVF4_9BURK</name>
<dbReference type="SMART" id="SM00382">
    <property type="entry name" value="AAA"/>
    <property type="match status" value="1"/>
</dbReference>
<dbReference type="InterPro" id="IPR027417">
    <property type="entry name" value="P-loop_NTPase"/>
</dbReference>
<evidence type="ECO:0000256" key="6">
    <source>
        <dbReference type="ARBA" id="ARBA00022840"/>
    </source>
</evidence>
<evidence type="ECO:0000256" key="8">
    <source>
        <dbReference type="ARBA" id="ARBA00023136"/>
    </source>
</evidence>
<dbReference type="PROSITE" id="PS50929">
    <property type="entry name" value="ABC_TM1F"/>
    <property type="match status" value="1"/>
</dbReference>
<keyword evidence="2" id="KW-0813">Transport</keyword>
<dbReference type="GO" id="GO:0005524">
    <property type="term" value="F:ATP binding"/>
    <property type="evidence" value="ECO:0007669"/>
    <property type="project" value="UniProtKB-KW"/>
</dbReference>
<evidence type="ECO:0000259" key="10">
    <source>
        <dbReference type="PROSITE" id="PS50893"/>
    </source>
</evidence>
<evidence type="ECO:0000256" key="2">
    <source>
        <dbReference type="ARBA" id="ARBA00022448"/>
    </source>
</evidence>
<dbReference type="RefSeq" id="WP_233373706.1">
    <property type="nucleotide sequence ID" value="NZ_JAJTWU010000008.1"/>
</dbReference>
<evidence type="ECO:0000256" key="4">
    <source>
        <dbReference type="ARBA" id="ARBA00022692"/>
    </source>
</evidence>
<protein>
    <submittedName>
        <fullName evidence="12">ATP-binding cassette domain-containing protein</fullName>
    </submittedName>
</protein>
<feature type="domain" description="ABC transmembrane type-1" evidence="11">
    <location>
        <begin position="52"/>
        <end position="353"/>
    </location>
</feature>
<dbReference type="SUPFAM" id="SSF52540">
    <property type="entry name" value="P-loop containing nucleoside triphosphate hydrolases"/>
    <property type="match status" value="1"/>
</dbReference>
<feature type="transmembrane region" description="Helical" evidence="9">
    <location>
        <begin position="209"/>
        <end position="232"/>
    </location>
</feature>
<keyword evidence="13" id="KW-1185">Reference proteome</keyword>
<evidence type="ECO:0000313" key="13">
    <source>
        <dbReference type="Proteomes" id="UP001200741"/>
    </source>
</evidence>
<keyword evidence="8 9" id="KW-0472">Membrane</keyword>
<dbReference type="Pfam" id="PF00005">
    <property type="entry name" value="ABC_tran"/>
    <property type="match status" value="1"/>
</dbReference>
<dbReference type="CDD" id="cd03223">
    <property type="entry name" value="ABCD_peroxisomal_ALDP"/>
    <property type="match status" value="1"/>
</dbReference>
<dbReference type="InterPro" id="IPR050835">
    <property type="entry name" value="ABC_transporter_sub-D"/>
</dbReference>
<feature type="domain" description="ABC transporter" evidence="10">
    <location>
        <begin position="387"/>
        <end position="590"/>
    </location>
</feature>
<sequence>MTDVAITDPAAADAVKTEMPPESGGKSLRADLRYCASLIAQYVKADPLMGTLLIAYQFAHSGLAMSFFLKMQLAFSDIINALAAHNAAVIPDIITKILMFGAVTTILAAIGTWSRLTLRMRMRRVLTTTLLDKWMNGNHFFHLERRAQLDYPEQRIQEDIYQFVDKLTLIGVSILASLFGVFLYTGQLWRLSPPLVMPAIGINEPIPGLLVYLAFGFALAMTALVHWVGALLTRAEVVRQRLEAQFRSEMHAVRENGESIAFARAAPLERRRLADTFVLIVMNWRTYTFANMKIAVATGLPDILLMLMPYLLCVPFVLDGRMQIGDIQIVGNSFSQVYNGIGAFITQYAEIATWRSSIARLRLLNDTLSQQSFGSGIAISERPASHIAAHDLTITFPDGKPMVTLDRLEVAAGSRVLVQGTSGAGKSTLLRSIAGLWPYGSGSVELPANASVAFLPQRNYMPNGSIASLMAYPHGADRHSDEQYIELLNALGLQRLIPDLHNYQPWSRILSPGEQQRIAAARAILGRPDFLFIDEGTSALDAESEAKVYQTIVNHLPNAALISVAHRESVSAFHQQLLRIEGGRVSSSSIS</sequence>
<feature type="transmembrane region" description="Helical" evidence="9">
    <location>
        <begin position="294"/>
        <end position="318"/>
    </location>
</feature>
<dbReference type="EMBL" id="JAJTWU010000008">
    <property type="protein sequence ID" value="MCE4556659.1"/>
    <property type="molecule type" value="Genomic_DNA"/>
</dbReference>
<comment type="caution">
    <text evidence="12">The sequence shown here is derived from an EMBL/GenBank/DDBJ whole genome shotgun (WGS) entry which is preliminary data.</text>
</comment>
<organism evidence="12 13">
    <name type="scientific">Pelomonas cellulosilytica</name>
    <dbReference type="NCBI Taxonomy" id="2906762"/>
    <lineage>
        <taxon>Bacteria</taxon>
        <taxon>Pseudomonadati</taxon>
        <taxon>Pseudomonadota</taxon>
        <taxon>Betaproteobacteria</taxon>
        <taxon>Burkholderiales</taxon>
        <taxon>Sphaerotilaceae</taxon>
        <taxon>Roseateles</taxon>
    </lineage>
</organism>
<keyword evidence="4 9" id="KW-0812">Transmembrane</keyword>
<keyword evidence="7 9" id="KW-1133">Transmembrane helix</keyword>
<dbReference type="InterPro" id="IPR011527">
    <property type="entry name" value="ABC1_TM_dom"/>
</dbReference>
<dbReference type="Proteomes" id="UP001200741">
    <property type="component" value="Unassembled WGS sequence"/>
</dbReference>
<evidence type="ECO:0000256" key="5">
    <source>
        <dbReference type="ARBA" id="ARBA00022741"/>
    </source>
</evidence>
<keyword evidence="5" id="KW-0547">Nucleotide-binding</keyword>
<evidence type="ECO:0000256" key="3">
    <source>
        <dbReference type="ARBA" id="ARBA00022475"/>
    </source>
</evidence>
<evidence type="ECO:0000313" key="12">
    <source>
        <dbReference type="EMBL" id="MCE4556659.1"/>
    </source>
</evidence>
<keyword evidence="6 12" id="KW-0067">ATP-binding</keyword>
<accession>A0ABS8XVF4</accession>
<dbReference type="SUPFAM" id="SSF90123">
    <property type="entry name" value="ABC transporter transmembrane region"/>
    <property type="match status" value="1"/>
</dbReference>
<comment type="subcellular location">
    <subcellularLocation>
        <location evidence="1">Cell membrane</location>
        <topology evidence="1">Multi-pass membrane protein</topology>
    </subcellularLocation>
</comment>
<dbReference type="PANTHER" id="PTHR11384:SF59">
    <property type="entry name" value="LYSOSOMAL COBALAMIN TRANSPORTER ABCD4"/>
    <property type="match status" value="1"/>
</dbReference>
<feature type="transmembrane region" description="Helical" evidence="9">
    <location>
        <begin position="167"/>
        <end position="189"/>
    </location>
</feature>
<evidence type="ECO:0000256" key="9">
    <source>
        <dbReference type="SAM" id="Phobius"/>
    </source>
</evidence>
<dbReference type="InterPro" id="IPR003439">
    <property type="entry name" value="ABC_transporter-like_ATP-bd"/>
</dbReference>
<keyword evidence="3" id="KW-1003">Cell membrane</keyword>
<dbReference type="PROSITE" id="PS50893">
    <property type="entry name" value="ABC_TRANSPORTER_2"/>
    <property type="match status" value="1"/>
</dbReference>
<dbReference type="InterPro" id="IPR036640">
    <property type="entry name" value="ABC1_TM_sf"/>
</dbReference>
<proteinExistence type="predicted"/>
<reference evidence="12 13" key="1">
    <citation type="submission" date="2021-12" db="EMBL/GenBank/DDBJ databases">
        <title>Genome seq of P8.</title>
        <authorList>
            <person name="Seo T."/>
        </authorList>
    </citation>
    <scope>NUCLEOTIDE SEQUENCE [LARGE SCALE GENOMIC DNA]</scope>
    <source>
        <strain evidence="12 13">P8</strain>
    </source>
</reference>
<evidence type="ECO:0000256" key="1">
    <source>
        <dbReference type="ARBA" id="ARBA00004651"/>
    </source>
</evidence>
<dbReference type="InterPro" id="IPR003593">
    <property type="entry name" value="AAA+_ATPase"/>
</dbReference>
<evidence type="ECO:0000256" key="7">
    <source>
        <dbReference type="ARBA" id="ARBA00022989"/>
    </source>
</evidence>
<dbReference type="Gene3D" id="1.20.1560.10">
    <property type="entry name" value="ABC transporter type 1, transmembrane domain"/>
    <property type="match status" value="1"/>
</dbReference>
<dbReference type="Pfam" id="PF06472">
    <property type="entry name" value="ABC_membrane_2"/>
    <property type="match status" value="1"/>
</dbReference>
<evidence type="ECO:0000259" key="11">
    <source>
        <dbReference type="PROSITE" id="PS50929"/>
    </source>
</evidence>
<dbReference type="PANTHER" id="PTHR11384">
    <property type="entry name" value="ATP-BINDING CASSETTE, SUB-FAMILY D MEMBER"/>
    <property type="match status" value="1"/>
</dbReference>
<feature type="transmembrane region" description="Helical" evidence="9">
    <location>
        <begin position="93"/>
        <end position="114"/>
    </location>
</feature>